<keyword evidence="1" id="KW-0732">Signal</keyword>
<organism evidence="2 3">
    <name type="scientific">Oceanipulchritudo coccoides</name>
    <dbReference type="NCBI Taxonomy" id="2706888"/>
    <lineage>
        <taxon>Bacteria</taxon>
        <taxon>Pseudomonadati</taxon>
        <taxon>Verrucomicrobiota</taxon>
        <taxon>Opitutia</taxon>
        <taxon>Puniceicoccales</taxon>
        <taxon>Oceanipulchritudinaceae</taxon>
        <taxon>Oceanipulchritudo</taxon>
    </lineage>
</organism>
<dbReference type="RefSeq" id="WP_163966273.1">
    <property type="nucleotide sequence ID" value="NZ_JAAGNX010000003.1"/>
</dbReference>
<name>A0A6B2M5T6_9BACT</name>
<feature type="chain" id="PRO_5025382256" evidence="1">
    <location>
        <begin position="26"/>
        <end position="293"/>
    </location>
</feature>
<accession>A0A6B2M5T6</accession>
<sequence>MNKSTRIFLSGLCATLVAASHQIQAESITLEPSKDNSMFEEADESNGQGTYLFAGQTAPRNNSARRRALLQFDLNGQIPAGAVIESVSLELSMNKTITGNQAMTLHRLAKDWGEGASDASGQEGRGTAAQAGDVTWTHTFYSDQFWSTVGGDYEPTPSATQSVAGGTVSSPVVYTWSDKGMVADVQSWIEAPETNFGWILIGLEGVTSAKRFYSREHTVAAQRPQLTITFSTPGAGWAGYLIREDGRSVDTDGWIGIVDVANAPWIYNYTLDNYLYAPEENINEAGGWLWVSK</sequence>
<dbReference type="NCBIfam" id="NF033679">
    <property type="entry name" value="DNRLRE_dom"/>
    <property type="match status" value="1"/>
</dbReference>
<evidence type="ECO:0000256" key="1">
    <source>
        <dbReference type="SAM" id="SignalP"/>
    </source>
</evidence>
<gene>
    <name evidence="2" type="ORF">G0Q06_11885</name>
</gene>
<dbReference type="EMBL" id="JAAGNX010000003">
    <property type="protein sequence ID" value="NDV63155.1"/>
    <property type="molecule type" value="Genomic_DNA"/>
</dbReference>
<dbReference type="AlphaFoldDB" id="A0A6B2M5T6"/>
<dbReference type="Proteomes" id="UP000478417">
    <property type="component" value="Unassembled WGS sequence"/>
</dbReference>
<comment type="caution">
    <text evidence="2">The sequence shown here is derived from an EMBL/GenBank/DDBJ whole genome shotgun (WGS) entry which is preliminary data.</text>
</comment>
<keyword evidence="3" id="KW-1185">Reference proteome</keyword>
<evidence type="ECO:0000313" key="3">
    <source>
        <dbReference type="Proteomes" id="UP000478417"/>
    </source>
</evidence>
<reference evidence="2 3" key="1">
    <citation type="submission" date="2020-02" db="EMBL/GenBank/DDBJ databases">
        <title>Albibacoteraceae fam. nov., the first described family within the subdivision 4 Verrucomicrobia.</title>
        <authorList>
            <person name="Xi F."/>
        </authorList>
    </citation>
    <scope>NUCLEOTIDE SEQUENCE [LARGE SCALE GENOMIC DNA]</scope>
    <source>
        <strain evidence="2 3">CK1056</strain>
    </source>
</reference>
<feature type="signal peptide" evidence="1">
    <location>
        <begin position="1"/>
        <end position="25"/>
    </location>
</feature>
<evidence type="ECO:0000313" key="2">
    <source>
        <dbReference type="EMBL" id="NDV63155.1"/>
    </source>
</evidence>
<proteinExistence type="predicted"/>
<protein>
    <submittedName>
        <fullName evidence="2">DNRLRE domain-containing protein</fullName>
    </submittedName>
</protein>